<feature type="compositionally biased region" description="Basic residues" evidence="1">
    <location>
        <begin position="89"/>
        <end position="99"/>
    </location>
</feature>
<dbReference type="EnsemblPlants" id="OB05G29750.1">
    <property type="protein sequence ID" value="OB05G29750.1"/>
    <property type="gene ID" value="OB05G29750"/>
</dbReference>
<dbReference type="Gramene" id="OB05G29750.1">
    <property type="protein sequence ID" value="OB05G29750.1"/>
    <property type="gene ID" value="OB05G29750"/>
</dbReference>
<name>J3M8Q1_ORYBR</name>
<proteinExistence type="predicted"/>
<organism evidence="3">
    <name type="scientific">Oryza brachyantha</name>
    <name type="common">malo sina</name>
    <dbReference type="NCBI Taxonomy" id="4533"/>
    <lineage>
        <taxon>Eukaryota</taxon>
        <taxon>Viridiplantae</taxon>
        <taxon>Streptophyta</taxon>
        <taxon>Embryophyta</taxon>
        <taxon>Tracheophyta</taxon>
        <taxon>Spermatophyta</taxon>
        <taxon>Magnoliopsida</taxon>
        <taxon>Liliopsida</taxon>
        <taxon>Poales</taxon>
        <taxon>Poaceae</taxon>
        <taxon>BOP clade</taxon>
        <taxon>Oryzoideae</taxon>
        <taxon>Oryzeae</taxon>
        <taxon>Oryzinae</taxon>
        <taxon>Oryza</taxon>
    </lineage>
</organism>
<keyword evidence="2" id="KW-1133">Transmembrane helix</keyword>
<evidence type="ECO:0000256" key="1">
    <source>
        <dbReference type="SAM" id="MobiDB-lite"/>
    </source>
</evidence>
<dbReference type="Proteomes" id="UP000006038">
    <property type="component" value="Chromosome 5"/>
</dbReference>
<accession>J3M8Q1</accession>
<keyword evidence="2" id="KW-0812">Transmembrane</keyword>
<reference evidence="3" key="1">
    <citation type="journal article" date="2013" name="Nat. Commun.">
        <title>Whole-genome sequencing of Oryza brachyantha reveals mechanisms underlying Oryza genome evolution.</title>
        <authorList>
            <person name="Chen J."/>
            <person name="Huang Q."/>
            <person name="Gao D."/>
            <person name="Wang J."/>
            <person name="Lang Y."/>
            <person name="Liu T."/>
            <person name="Li B."/>
            <person name="Bai Z."/>
            <person name="Luis Goicoechea J."/>
            <person name="Liang C."/>
            <person name="Chen C."/>
            <person name="Zhang W."/>
            <person name="Sun S."/>
            <person name="Liao Y."/>
            <person name="Zhang X."/>
            <person name="Yang L."/>
            <person name="Song C."/>
            <person name="Wang M."/>
            <person name="Shi J."/>
            <person name="Liu G."/>
            <person name="Liu J."/>
            <person name="Zhou H."/>
            <person name="Zhou W."/>
            <person name="Yu Q."/>
            <person name="An N."/>
            <person name="Chen Y."/>
            <person name="Cai Q."/>
            <person name="Wang B."/>
            <person name="Liu B."/>
            <person name="Min J."/>
            <person name="Huang Y."/>
            <person name="Wu H."/>
            <person name="Li Z."/>
            <person name="Zhang Y."/>
            <person name="Yin Y."/>
            <person name="Song W."/>
            <person name="Jiang J."/>
            <person name="Jackson S.A."/>
            <person name="Wing R.A."/>
            <person name="Wang J."/>
            <person name="Chen M."/>
        </authorList>
    </citation>
    <scope>NUCLEOTIDE SEQUENCE [LARGE SCALE GENOMIC DNA]</scope>
    <source>
        <strain evidence="3">cv. IRGC 101232</strain>
    </source>
</reference>
<reference evidence="3" key="2">
    <citation type="submission" date="2013-04" db="UniProtKB">
        <authorList>
            <consortium name="EnsemblPlants"/>
        </authorList>
    </citation>
    <scope>IDENTIFICATION</scope>
</reference>
<dbReference type="HOGENOM" id="CLU_2149745_0_0_1"/>
<feature type="transmembrane region" description="Helical" evidence="2">
    <location>
        <begin position="12"/>
        <end position="29"/>
    </location>
</feature>
<evidence type="ECO:0000256" key="2">
    <source>
        <dbReference type="SAM" id="Phobius"/>
    </source>
</evidence>
<protein>
    <submittedName>
        <fullName evidence="3">Uncharacterized protein</fullName>
    </submittedName>
</protein>
<evidence type="ECO:0000313" key="3">
    <source>
        <dbReference type="EnsemblPlants" id="OB05G29750.1"/>
    </source>
</evidence>
<keyword evidence="2" id="KW-0472">Membrane</keyword>
<keyword evidence="4" id="KW-1185">Reference proteome</keyword>
<sequence length="112" mass="13152">MVQLCRARGNESVILIHFLYLVWFSMWPLSKIKNQPSEVAIDRLRSHKRNRESWQVISAKDFAFLVHGLAHYSFFTPGQCHPQTDTETRKKKKKKKKNERGKNIQAGVELML</sequence>
<dbReference type="AlphaFoldDB" id="J3M8Q1"/>
<evidence type="ECO:0000313" key="4">
    <source>
        <dbReference type="Proteomes" id="UP000006038"/>
    </source>
</evidence>
<feature type="region of interest" description="Disordered" evidence="1">
    <location>
        <begin position="81"/>
        <end position="112"/>
    </location>
</feature>